<name>A0A4Q6XY72_9SPHI</name>
<sequence>MKIIRHILSTGLVILSVLLVSSCQKLTEINENPNEASTTHPQALLTKVEWETFRTWHGTTPLYILKMIVQTDGENANQLYNWQRGSFEQYQQLRNVTKMMEEAEKINETSYLALGKFFRAYYFYNLTLFFGDIPYSEALQGELSGIYQPQYDSQEDVFKGILSELEEAVSILHDNPNLFQGDIIYGGNPEKWIRLIHSFRLKVLMTLSNKEQNPAFNVSEQFAQIYTNEPLMGSPEDDGQLHFVDQQDVRYPEFNSSGYGSGMYMDSTFIKRLQDHQDPRLFVIATQTRLGKEAGAALDDFSAYEGGDPIAPYAQVNDKAVAGRLSKVHDRYTDDPTCEPLVLMGYAEQQFLLAEAAVRGWIDGDAKELYTEGVKASFAFYSTYAKNLSSFVSEDKVAAYLAQTNVDLDAAVSKDAKLERIMMQKYLRSFHQGGYSSYFDHLRTGYPTLRKAANVRVAYRWMYPQAEYNQNAQHVGTAIQRQFNGNDNIHSKTWWLD</sequence>
<dbReference type="InterPro" id="IPR041662">
    <property type="entry name" value="SusD-like_2"/>
</dbReference>
<dbReference type="CDD" id="cd08977">
    <property type="entry name" value="SusD"/>
    <property type="match status" value="1"/>
</dbReference>
<accession>A0A4Q6XY72</accession>
<organism evidence="1 2">
    <name type="scientific">Sphingobacterium corticibacterium</name>
    <dbReference type="NCBI Taxonomy" id="2484746"/>
    <lineage>
        <taxon>Bacteria</taxon>
        <taxon>Pseudomonadati</taxon>
        <taxon>Bacteroidota</taxon>
        <taxon>Sphingobacteriia</taxon>
        <taxon>Sphingobacteriales</taxon>
        <taxon>Sphingobacteriaceae</taxon>
        <taxon>Sphingobacterium</taxon>
    </lineage>
</organism>
<dbReference type="Pfam" id="PF12771">
    <property type="entry name" value="SusD-like_2"/>
    <property type="match status" value="1"/>
</dbReference>
<dbReference type="AlphaFoldDB" id="A0A4Q6XY72"/>
<reference evidence="1 2" key="1">
    <citation type="submission" date="2019-02" db="EMBL/GenBank/DDBJ databases">
        <authorList>
            <person name="Li Y."/>
        </authorList>
    </citation>
    <scope>NUCLEOTIDE SEQUENCE [LARGE SCALE GENOMIC DNA]</scope>
    <source>
        <strain evidence="1 2">30C10-4-7</strain>
    </source>
</reference>
<keyword evidence="1" id="KW-0449">Lipoprotein</keyword>
<dbReference type="RefSeq" id="WP_130139725.1">
    <property type="nucleotide sequence ID" value="NZ_SGIT01000001.1"/>
</dbReference>
<protein>
    <submittedName>
        <fullName evidence="1">SusD/RagB family nutrient-binding outer membrane lipoprotein</fullName>
    </submittedName>
</protein>
<dbReference type="EMBL" id="SGIT01000001">
    <property type="protein sequence ID" value="RZF61496.1"/>
    <property type="molecule type" value="Genomic_DNA"/>
</dbReference>
<dbReference type="Gene3D" id="1.25.40.390">
    <property type="match status" value="1"/>
</dbReference>
<dbReference type="OrthoDB" id="9766256at2"/>
<dbReference type="Proteomes" id="UP000292855">
    <property type="component" value="Unassembled WGS sequence"/>
</dbReference>
<dbReference type="PROSITE" id="PS51257">
    <property type="entry name" value="PROKAR_LIPOPROTEIN"/>
    <property type="match status" value="1"/>
</dbReference>
<keyword evidence="2" id="KW-1185">Reference proteome</keyword>
<dbReference type="InterPro" id="IPR011990">
    <property type="entry name" value="TPR-like_helical_dom_sf"/>
</dbReference>
<dbReference type="SUPFAM" id="SSF48452">
    <property type="entry name" value="TPR-like"/>
    <property type="match status" value="1"/>
</dbReference>
<evidence type="ECO:0000313" key="1">
    <source>
        <dbReference type="EMBL" id="RZF61496.1"/>
    </source>
</evidence>
<gene>
    <name evidence="1" type="ORF">EWE74_01230</name>
</gene>
<evidence type="ECO:0000313" key="2">
    <source>
        <dbReference type="Proteomes" id="UP000292855"/>
    </source>
</evidence>
<proteinExistence type="predicted"/>
<comment type="caution">
    <text evidence="1">The sequence shown here is derived from an EMBL/GenBank/DDBJ whole genome shotgun (WGS) entry which is preliminary data.</text>
</comment>